<reference evidence="3" key="1">
    <citation type="submission" date="2022-12" db="EMBL/GenBank/DDBJ databases">
        <authorList>
            <person name="Webb A."/>
        </authorList>
    </citation>
    <scope>NUCLEOTIDE SEQUENCE</scope>
    <source>
        <strain evidence="3">Hp1</strain>
    </source>
</reference>
<evidence type="ECO:0008006" key="5">
    <source>
        <dbReference type="Google" id="ProtNLM"/>
    </source>
</evidence>
<name>A0AAV0T6Z5_HYABA</name>
<protein>
    <recommendedName>
        <fullName evidence="5">RxLR effector candidate protein</fullName>
    </recommendedName>
</protein>
<feature type="transmembrane region" description="Helical" evidence="1">
    <location>
        <begin position="101"/>
        <end position="125"/>
    </location>
</feature>
<evidence type="ECO:0000313" key="4">
    <source>
        <dbReference type="Proteomes" id="UP001162031"/>
    </source>
</evidence>
<keyword evidence="1" id="KW-0472">Membrane</keyword>
<organism evidence="3 4">
    <name type="scientific">Hyaloperonospora brassicae</name>
    <name type="common">Brassica downy mildew</name>
    <name type="synonym">Peronospora brassicae</name>
    <dbReference type="NCBI Taxonomy" id="162125"/>
    <lineage>
        <taxon>Eukaryota</taxon>
        <taxon>Sar</taxon>
        <taxon>Stramenopiles</taxon>
        <taxon>Oomycota</taxon>
        <taxon>Peronosporomycetes</taxon>
        <taxon>Peronosporales</taxon>
        <taxon>Peronosporaceae</taxon>
        <taxon>Hyaloperonospora</taxon>
    </lineage>
</organism>
<keyword evidence="1" id="KW-0812">Transmembrane</keyword>
<evidence type="ECO:0000256" key="1">
    <source>
        <dbReference type="SAM" id="Phobius"/>
    </source>
</evidence>
<keyword evidence="2" id="KW-0732">Signal</keyword>
<sequence length="127" mass="13976">MRICFVLALLVATFVVSSVSAVDVTPYSTRDRFNERTKPHHRLRVKETFQEERSPAVIDIAETVSTQVLSRENTVAGMLARESGPIKEGVGRRPRSVRDHVIGGILALLTASALIGGGIVAMRLWHK</sequence>
<dbReference type="AlphaFoldDB" id="A0AAV0T6Z5"/>
<evidence type="ECO:0000313" key="3">
    <source>
        <dbReference type="EMBL" id="CAI5716114.1"/>
    </source>
</evidence>
<keyword evidence="4" id="KW-1185">Reference proteome</keyword>
<feature type="chain" id="PRO_5043976170" description="RxLR effector candidate protein" evidence="2">
    <location>
        <begin position="22"/>
        <end position="127"/>
    </location>
</feature>
<feature type="signal peptide" evidence="2">
    <location>
        <begin position="1"/>
        <end position="21"/>
    </location>
</feature>
<comment type="caution">
    <text evidence="3">The sequence shown here is derived from an EMBL/GenBank/DDBJ whole genome shotgun (WGS) entry which is preliminary data.</text>
</comment>
<dbReference type="EMBL" id="CANTFL010000148">
    <property type="protein sequence ID" value="CAI5716114.1"/>
    <property type="molecule type" value="Genomic_DNA"/>
</dbReference>
<keyword evidence="1" id="KW-1133">Transmembrane helix</keyword>
<gene>
    <name evidence="3" type="ORF">HBR001_LOCUS1566</name>
</gene>
<accession>A0AAV0T6Z5</accession>
<proteinExistence type="predicted"/>
<evidence type="ECO:0000256" key="2">
    <source>
        <dbReference type="SAM" id="SignalP"/>
    </source>
</evidence>
<dbReference type="Proteomes" id="UP001162031">
    <property type="component" value="Unassembled WGS sequence"/>
</dbReference>